<dbReference type="GO" id="GO:0016491">
    <property type="term" value="F:oxidoreductase activity"/>
    <property type="evidence" value="ECO:0007669"/>
    <property type="project" value="UniProtKB-KW"/>
</dbReference>
<evidence type="ECO:0000313" key="4">
    <source>
        <dbReference type="Proteomes" id="UP001604267"/>
    </source>
</evidence>
<proteinExistence type="inferred from homology"/>
<organism evidence="3 4">
    <name type="scientific">Streptomyces cinerochromogenes</name>
    <dbReference type="NCBI Taxonomy" id="66422"/>
    <lineage>
        <taxon>Bacteria</taxon>
        <taxon>Bacillati</taxon>
        <taxon>Actinomycetota</taxon>
        <taxon>Actinomycetes</taxon>
        <taxon>Kitasatosporales</taxon>
        <taxon>Streptomycetaceae</taxon>
        <taxon>Streptomyces</taxon>
    </lineage>
</organism>
<accession>A0ABW7AWA2</accession>
<dbReference type="InterPro" id="IPR002347">
    <property type="entry name" value="SDR_fam"/>
</dbReference>
<dbReference type="Proteomes" id="UP001604267">
    <property type="component" value="Unassembled WGS sequence"/>
</dbReference>
<protein>
    <submittedName>
        <fullName evidence="3">SDR family NAD(P)-dependent oxidoreductase</fullName>
        <ecNumber evidence="3">1.-.-.-</ecNumber>
    </submittedName>
</protein>
<dbReference type="RefSeq" id="WP_392814267.1">
    <property type="nucleotide sequence ID" value="NZ_JBICYV010000001.1"/>
</dbReference>
<dbReference type="EMBL" id="JBICYV010000001">
    <property type="protein sequence ID" value="MFG3009172.1"/>
    <property type="molecule type" value="Genomic_DNA"/>
</dbReference>
<dbReference type="PANTHER" id="PTHR24321:SF8">
    <property type="entry name" value="ESTRADIOL 17-BETA-DEHYDROGENASE 8-RELATED"/>
    <property type="match status" value="1"/>
</dbReference>
<evidence type="ECO:0000256" key="2">
    <source>
        <dbReference type="ARBA" id="ARBA00023002"/>
    </source>
</evidence>
<comment type="caution">
    <text evidence="3">The sequence shown here is derived from an EMBL/GenBank/DDBJ whole genome shotgun (WGS) entry which is preliminary data.</text>
</comment>
<dbReference type="CDD" id="cd05233">
    <property type="entry name" value="SDR_c"/>
    <property type="match status" value="1"/>
</dbReference>
<dbReference type="SUPFAM" id="SSF51735">
    <property type="entry name" value="NAD(P)-binding Rossmann-fold domains"/>
    <property type="match status" value="1"/>
</dbReference>
<evidence type="ECO:0000256" key="1">
    <source>
        <dbReference type="ARBA" id="ARBA00006484"/>
    </source>
</evidence>
<reference evidence="3 4" key="1">
    <citation type="submission" date="2024-10" db="EMBL/GenBank/DDBJ databases">
        <title>The Natural Products Discovery Center: Release of the First 8490 Sequenced Strains for Exploring Actinobacteria Biosynthetic Diversity.</title>
        <authorList>
            <person name="Kalkreuter E."/>
            <person name="Kautsar S.A."/>
            <person name="Yang D."/>
            <person name="Bader C.D."/>
            <person name="Teijaro C.N."/>
            <person name="Fluegel L."/>
            <person name="Davis C.M."/>
            <person name="Simpson J.R."/>
            <person name="Lauterbach L."/>
            <person name="Steele A.D."/>
            <person name="Gui C."/>
            <person name="Meng S."/>
            <person name="Li G."/>
            <person name="Viehrig K."/>
            <person name="Ye F."/>
            <person name="Su P."/>
            <person name="Kiefer A.F."/>
            <person name="Nichols A."/>
            <person name="Cepeda A.J."/>
            <person name="Yan W."/>
            <person name="Fan B."/>
            <person name="Jiang Y."/>
            <person name="Adhikari A."/>
            <person name="Zheng C.-J."/>
            <person name="Schuster L."/>
            <person name="Cowan T.M."/>
            <person name="Smanski M.J."/>
            <person name="Chevrette M.G."/>
            <person name="De Carvalho L.P.S."/>
            <person name="Shen B."/>
        </authorList>
    </citation>
    <scope>NUCLEOTIDE SEQUENCE [LARGE SCALE GENOMIC DNA]</scope>
    <source>
        <strain evidence="3 4">NPDC048320</strain>
    </source>
</reference>
<dbReference type="PANTHER" id="PTHR24321">
    <property type="entry name" value="DEHYDROGENASES, SHORT CHAIN"/>
    <property type="match status" value="1"/>
</dbReference>
<keyword evidence="4" id="KW-1185">Reference proteome</keyword>
<gene>
    <name evidence="3" type="ORF">ACGFZB_01675</name>
</gene>
<dbReference type="InterPro" id="IPR020904">
    <property type="entry name" value="Sc_DH/Rdtase_CS"/>
</dbReference>
<keyword evidence="2 3" id="KW-0560">Oxidoreductase</keyword>
<dbReference type="EC" id="1.-.-.-" evidence="3"/>
<dbReference type="PROSITE" id="PS00061">
    <property type="entry name" value="ADH_SHORT"/>
    <property type="match status" value="1"/>
</dbReference>
<sequence length="260" mass="27560">MSPAARGATDGGAKTAVVIGGSTGIGRGVADAWAAHGIETHVFSRSTPTGPGADRLVWHRLDFRDPAQARQALTDHLPAEISLACYSAIYFTSRREPFLETDDTDWLDQFAVNVHGLAWSLKAVLPALRSAAPGLFLHISSEVVYNAGPNRSGYAATKAAASSLIRSVSQEIDTDEVTFVEALPAGMVDSPGIRARRSPGFDYSGYMSPDTFAPLATELARTRGVPYAGEALVVHDDATWSSVADGLPVSQSRPLRPSHS</sequence>
<dbReference type="Gene3D" id="3.40.50.720">
    <property type="entry name" value="NAD(P)-binding Rossmann-like Domain"/>
    <property type="match status" value="1"/>
</dbReference>
<dbReference type="PRINTS" id="PR00081">
    <property type="entry name" value="GDHRDH"/>
</dbReference>
<evidence type="ECO:0000313" key="3">
    <source>
        <dbReference type="EMBL" id="MFG3009172.1"/>
    </source>
</evidence>
<comment type="similarity">
    <text evidence="1">Belongs to the short-chain dehydrogenases/reductases (SDR) family.</text>
</comment>
<dbReference type="InterPro" id="IPR036291">
    <property type="entry name" value="NAD(P)-bd_dom_sf"/>
</dbReference>
<name>A0ABW7AWA2_9ACTN</name>
<dbReference type="Pfam" id="PF00106">
    <property type="entry name" value="adh_short"/>
    <property type="match status" value="1"/>
</dbReference>